<dbReference type="AlphaFoldDB" id="A0A0K2T4Q2"/>
<organism evidence="1">
    <name type="scientific">Lepeophtheirus salmonis</name>
    <name type="common">Salmon louse</name>
    <name type="synonym">Caligus salmonis</name>
    <dbReference type="NCBI Taxonomy" id="72036"/>
    <lineage>
        <taxon>Eukaryota</taxon>
        <taxon>Metazoa</taxon>
        <taxon>Ecdysozoa</taxon>
        <taxon>Arthropoda</taxon>
        <taxon>Crustacea</taxon>
        <taxon>Multicrustacea</taxon>
        <taxon>Hexanauplia</taxon>
        <taxon>Copepoda</taxon>
        <taxon>Siphonostomatoida</taxon>
        <taxon>Caligidae</taxon>
        <taxon>Lepeophtheirus</taxon>
    </lineage>
</organism>
<sequence length="63" mass="6994">MDPHPLILLLPMNSYFPIPICASWNTPSHLRSSLQLQVTLSQGISPLCASLAGSHFIEYKDRS</sequence>
<accession>A0A0K2T4Q2</accession>
<dbReference type="EMBL" id="HACA01003045">
    <property type="protein sequence ID" value="CDW20406.1"/>
    <property type="molecule type" value="Transcribed_RNA"/>
</dbReference>
<proteinExistence type="predicted"/>
<evidence type="ECO:0000313" key="1">
    <source>
        <dbReference type="EMBL" id="CDW20406.1"/>
    </source>
</evidence>
<name>A0A0K2T4Q2_LEPSM</name>
<protein>
    <submittedName>
        <fullName evidence="1">Uncharacterized protein</fullName>
    </submittedName>
</protein>
<reference evidence="1" key="1">
    <citation type="submission" date="2014-05" db="EMBL/GenBank/DDBJ databases">
        <authorList>
            <person name="Chronopoulou M."/>
        </authorList>
    </citation>
    <scope>NUCLEOTIDE SEQUENCE</scope>
    <source>
        <tissue evidence="1">Whole organism</tissue>
    </source>
</reference>